<protein>
    <submittedName>
        <fullName evidence="2">Uncharacterized protein</fullName>
    </submittedName>
</protein>
<evidence type="ECO:0000256" key="1">
    <source>
        <dbReference type="SAM" id="Phobius"/>
    </source>
</evidence>
<sequence>MKIREALGKHPELVPAGMVVGAAINSYIEYKNNNQANLLFYISLGITGMAMLITGIVHDLRFIRDRAAAARQKTLH</sequence>
<dbReference type="EMBL" id="MGAG01000003">
    <property type="protein sequence ID" value="OGK42191.1"/>
    <property type="molecule type" value="Genomic_DNA"/>
</dbReference>
<keyword evidence="1" id="KW-0472">Membrane</keyword>
<comment type="caution">
    <text evidence="2">The sequence shown here is derived from an EMBL/GenBank/DDBJ whole genome shotgun (WGS) entry which is preliminary data.</text>
</comment>
<keyword evidence="1" id="KW-1133">Transmembrane helix</keyword>
<evidence type="ECO:0000313" key="2">
    <source>
        <dbReference type="EMBL" id="OGK42191.1"/>
    </source>
</evidence>
<accession>A0A1F7IFR1</accession>
<dbReference type="Proteomes" id="UP000177698">
    <property type="component" value="Unassembled WGS sequence"/>
</dbReference>
<proteinExistence type="predicted"/>
<gene>
    <name evidence="2" type="ORF">A2954_04230</name>
</gene>
<feature type="transmembrane region" description="Helical" evidence="1">
    <location>
        <begin position="40"/>
        <end position="63"/>
    </location>
</feature>
<name>A0A1F7IFR1_9BACT</name>
<reference evidence="2 3" key="1">
    <citation type="journal article" date="2016" name="Nat. Commun.">
        <title>Thousands of microbial genomes shed light on interconnected biogeochemical processes in an aquifer system.</title>
        <authorList>
            <person name="Anantharaman K."/>
            <person name="Brown C.T."/>
            <person name="Hug L.A."/>
            <person name="Sharon I."/>
            <person name="Castelle C.J."/>
            <person name="Probst A.J."/>
            <person name="Thomas B.C."/>
            <person name="Singh A."/>
            <person name="Wilkins M.J."/>
            <person name="Karaoz U."/>
            <person name="Brodie E.L."/>
            <person name="Williams K.H."/>
            <person name="Hubbard S.S."/>
            <person name="Banfield J.F."/>
        </authorList>
    </citation>
    <scope>NUCLEOTIDE SEQUENCE [LARGE SCALE GENOMIC DNA]</scope>
</reference>
<dbReference type="AlphaFoldDB" id="A0A1F7IFR1"/>
<keyword evidence="1" id="KW-0812">Transmembrane</keyword>
<evidence type="ECO:0000313" key="3">
    <source>
        <dbReference type="Proteomes" id="UP000177698"/>
    </source>
</evidence>
<organism evidence="2 3">
    <name type="scientific">Candidatus Roizmanbacteria bacterium RIFCSPLOWO2_01_FULL_37_12</name>
    <dbReference type="NCBI Taxonomy" id="1802056"/>
    <lineage>
        <taxon>Bacteria</taxon>
        <taxon>Candidatus Roizmaniibacteriota</taxon>
    </lineage>
</organism>